<dbReference type="PANTHER" id="PTHR14430:SF0">
    <property type="entry name" value="SEC2P DOMAIN-CONTAINING PROTEIN"/>
    <property type="match status" value="1"/>
</dbReference>
<dbReference type="Gene3D" id="6.10.140.910">
    <property type="match status" value="1"/>
</dbReference>
<dbReference type="PANTHER" id="PTHR14430">
    <property type="entry name" value="RABIN3-RELATED"/>
    <property type="match status" value="1"/>
</dbReference>
<dbReference type="Pfam" id="PF06428">
    <property type="entry name" value="Sec2p"/>
    <property type="match status" value="1"/>
</dbReference>
<comment type="caution">
    <text evidence="4">The sequence shown here is derived from an EMBL/GenBank/DDBJ whole genome shotgun (WGS) entry which is preliminary data.</text>
</comment>
<sequence length="479" mass="55846">MSITTTTTTTNITINTSKQDYDNRIKVIQLTDNQTCQCQSFMFSHDCCSDCSHIFHNTFQPTQTQLTLLQSQKEAVVKERQDLDNKITVLKQTIEEKQRTIQKTIDNVESMEHDLKILKLKCEEEAVQVQVIQKSKETVKKELEELNQKLFEEADKMVNIEKKEQEKIREENNKLQNALDEVQDQLKTTSSQLKSLKSQIMKPAEVMTIDHLSRAQLELMIANKAYTGLQMEAVEDDAALMDFNDFIQQASHTPLRKLHLLKYMKYCIREDIEPCLRFGPNPRTTSKKIMDAILVKTCFVEECPQGFVNEECERHLKEEATATLWERFTNGSVFLGCQACGRKIEEEEEREQVLKYRFRISYFDEWACVDRYCRDRLMAVMEFYSLIRHIRAGLYKFRSLHELYQQMIRLRLQMFLARMGALPYMLSSCQLNPQTITTAFHGEEHVLPYLNERLSSSTDSTITSISTVETINTLTSLHS</sequence>
<dbReference type="EMBL" id="PJQL01002548">
    <property type="protein sequence ID" value="RCH83814.1"/>
    <property type="molecule type" value="Genomic_DNA"/>
</dbReference>
<dbReference type="AlphaFoldDB" id="A0A367J1J8"/>
<dbReference type="SUPFAM" id="SSF144284">
    <property type="entry name" value="Sec2 N-terminal region"/>
    <property type="match status" value="1"/>
</dbReference>
<dbReference type="InterPro" id="IPR009449">
    <property type="entry name" value="Sec2_N"/>
</dbReference>
<dbReference type="Proteomes" id="UP000252139">
    <property type="component" value="Unassembled WGS sequence"/>
</dbReference>
<accession>A0A367J1J8</accession>
<dbReference type="GO" id="GO:0005085">
    <property type="term" value="F:guanyl-nucleotide exchange factor activity"/>
    <property type="evidence" value="ECO:0007669"/>
    <property type="project" value="InterPro"/>
</dbReference>
<proteinExistence type="predicted"/>
<name>A0A367J1J8_RHIAZ</name>
<feature type="coiled-coil region" evidence="2">
    <location>
        <begin position="66"/>
        <end position="199"/>
    </location>
</feature>
<protein>
    <recommendedName>
        <fullName evidence="3">GDP/GTP exchange factor Sec2 N-terminal domain-containing protein</fullName>
    </recommendedName>
</protein>
<reference evidence="4 5" key="1">
    <citation type="journal article" date="2018" name="G3 (Bethesda)">
        <title>Phylogenetic and Phylogenomic Definition of Rhizopus Species.</title>
        <authorList>
            <person name="Gryganskyi A.P."/>
            <person name="Golan J."/>
            <person name="Dolatabadi S."/>
            <person name="Mondo S."/>
            <person name="Robb S."/>
            <person name="Idnurm A."/>
            <person name="Muszewska A."/>
            <person name="Steczkiewicz K."/>
            <person name="Masonjones S."/>
            <person name="Liao H.L."/>
            <person name="Gajdeczka M.T."/>
            <person name="Anike F."/>
            <person name="Vuek A."/>
            <person name="Anishchenko I.M."/>
            <person name="Voigt K."/>
            <person name="de Hoog G.S."/>
            <person name="Smith M.E."/>
            <person name="Heitman J."/>
            <person name="Vilgalys R."/>
            <person name="Stajich J.E."/>
        </authorList>
    </citation>
    <scope>NUCLEOTIDE SEQUENCE [LARGE SCALE GENOMIC DNA]</scope>
    <source>
        <strain evidence="4 5">CBS 357.93</strain>
    </source>
</reference>
<evidence type="ECO:0000256" key="1">
    <source>
        <dbReference type="ARBA" id="ARBA00023054"/>
    </source>
</evidence>
<dbReference type="STRING" id="86630.A0A367J1J8"/>
<dbReference type="Pfam" id="PF25555">
    <property type="entry name" value="RAB3A-like_C"/>
    <property type="match status" value="1"/>
</dbReference>
<dbReference type="CDD" id="cd21044">
    <property type="entry name" value="Rab11BD_RAB3IP_like"/>
    <property type="match status" value="1"/>
</dbReference>
<evidence type="ECO:0000313" key="5">
    <source>
        <dbReference type="Proteomes" id="UP000252139"/>
    </source>
</evidence>
<evidence type="ECO:0000313" key="4">
    <source>
        <dbReference type="EMBL" id="RCH83814.1"/>
    </source>
</evidence>
<evidence type="ECO:0000256" key="2">
    <source>
        <dbReference type="SAM" id="Coils"/>
    </source>
</evidence>
<dbReference type="InterPro" id="IPR040351">
    <property type="entry name" value="RAB3IL/RAB3IP/Sec2"/>
</dbReference>
<evidence type="ECO:0000259" key="3">
    <source>
        <dbReference type="Pfam" id="PF06428"/>
    </source>
</evidence>
<organism evidence="4 5">
    <name type="scientific">Rhizopus azygosporus</name>
    <name type="common">Rhizopus microsporus var. azygosporus</name>
    <dbReference type="NCBI Taxonomy" id="86630"/>
    <lineage>
        <taxon>Eukaryota</taxon>
        <taxon>Fungi</taxon>
        <taxon>Fungi incertae sedis</taxon>
        <taxon>Mucoromycota</taxon>
        <taxon>Mucoromycotina</taxon>
        <taxon>Mucoromycetes</taxon>
        <taxon>Mucorales</taxon>
        <taxon>Mucorineae</taxon>
        <taxon>Rhizopodaceae</taxon>
        <taxon>Rhizopus</taxon>
    </lineage>
</organism>
<dbReference type="OrthoDB" id="5560525at2759"/>
<dbReference type="GO" id="GO:0006887">
    <property type="term" value="P:exocytosis"/>
    <property type="evidence" value="ECO:0007669"/>
    <property type="project" value="TreeGrafter"/>
</dbReference>
<keyword evidence="5" id="KW-1185">Reference proteome</keyword>
<keyword evidence="1 2" id="KW-0175">Coiled coil</keyword>
<dbReference type="GO" id="GO:0051286">
    <property type="term" value="C:cell tip"/>
    <property type="evidence" value="ECO:0007669"/>
    <property type="project" value="TreeGrafter"/>
</dbReference>
<gene>
    <name evidence="4" type="ORF">CU097_006630</name>
</gene>
<dbReference type="GO" id="GO:0070319">
    <property type="term" value="C:Golgi to plasma membrane transport vesicle"/>
    <property type="evidence" value="ECO:0007669"/>
    <property type="project" value="TreeGrafter"/>
</dbReference>
<feature type="domain" description="GDP/GTP exchange factor Sec2 N-terminal" evidence="3">
    <location>
        <begin position="69"/>
        <end position="200"/>
    </location>
</feature>